<comment type="caution">
    <text evidence="1">The sequence shown here is derived from an EMBL/GenBank/DDBJ whole genome shotgun (WGS) entry which is preliminary data.</text>
</comment>
<evidence type="ECO:0000313" key="2">
    <source>
        <dbReference type="Proteomes" id="UP001066276"/>
    </source>
</evidence>
<organism evidence="1 2">
    <name type="scientific">Pleurodeles waltl</name>
    <name type="common">Iberian ribbed newt</name>
    <dbReference type="NCBI Taxonomy" id="8319"/>
    <lineage>
        <taxon>Eukaryota</taxon>
        <taxon>Metazoa</taxon>
        <taxon>Chordata</taxon>
        <taxon>Craniata</taxon>
        <taxon>Vertebrata</taxon>
        <taxon>Euteleostomi</taxon>
        <taxon>Amphibia</taxon>
        <taxon>Batrachia</taxon>
        <taxon>Caudata</taxon>
        <taxon>Salamandroidea</taxon>
        <taxon>Salamandridae</taxon>
        <taxon>Pleurodelinae</taxon>
        <taxon>Pleurodeles</taxon>
    </lineage>
</organism>
<dbReference type="Gene3D" id="2.40.70.10">
    <property type="entry name" value="Acid Proteases"/>
    <property type="match status" value="1"/>
</dbReference>
<reference evidence="1" key="1">
    <citation type="journal article" date="2022" name="bioRxiv">
        <title>Sequencing and chromosome-scale assembly of the giantPleurodeles waltlgenome.</title>
        <authorList>
            <person name="Brown T."/>
            <person name="Elewa A."/>
            <person name="Iarovenko S."/>
            <person name="Subramanian E."/>
            <person name="Araus A.J."/>
            <person name="Petzold A."/>
            <person name="Susuki M."/>
            <person name="Suzuki K.-i.T."/>
            <person name="Hayashi T."/>
            <person name="Toyoda A."/>
            <person name="Oliveira C."/>
            <person name="Osipova E."/>
            <person name="Leigh N.D."/>
            <person name="Simon A."/>
            <person name="Yun M.H."/>
        </authorList>
    </citation>
    <scope>NUCLEOTIDE SEQUENCE</scope>
    <source>
        <strain evidence="1">20211129_DDA</strain>
        <tissue evidence="1">Liver</tissue>
    </source>
</reference>
<dbReference type="EMBL" id="JANPWB010000003">
    <property type="protein sequence ID" value="KAJ1203720.1"/>
    <property type="molecule type" value="Genomic_DNA"/>
</dbReference>
<dbReference type="AlphaFoldDB" id="A0AAV7VPY0"/>
<proteinExistence type="predicted"/>
<dbReference type="InterPro" id="IPR021109">
    <property type="entry name" value="Peptidase_aspartic_dom_sf"/>
</dbReference>
<evidence type="ECO:0000313" key="1">
    <source>
        <dbReference type="EMBL" id="KAJ1203720.1"/>
    </source>
</evidence>
<name>A0AAV7VPY0_PLEWA</name>
<accession>A0AAV7VPY0</accession>
<gene>
    <name evidence="1" type="ORF">NDU88_007501</name>
</gene>
<sequence>MPARTTEHVQLVDKWQIHKTAAVEIQIRSHVTRFVLDSGATCNIMCVSEYEKMKLKPRFMPSTIDMFTCEVRQLVGNMGNFVEPFTYNNMSVKEDVHVLVGDIPAPCLLSNIRAQVMGLLAMMYHTTDRQNIFKEFPTLLKWLGKLKEGQVALHINEVKSTAEFPYISNRR</sequence>
<dbReference type="Proteomes" id="UP001066276">
    <property type="component" value="Chromosome 2_1"/>
</dbReference>
<protein>
    <submittedName>
        <fullName evidence="1">Uncharacterized protein</fullName>
    </submittedName>
</protein>
<keyword evidence="2" id="KW-1185">Reference proteome</keyword>